<reference evidence="1 2" key="1">
    <citation type="submission" date="2018-07" db="EMBL/GenBank/DDBJ databases">
        <title>Genome analysis of Runella aurantiaca.</title>
        <authorList>
            <person name="Yang X."/>
        </authorList>
    </citation>
    <scope>NUCLEOTIDE SEQUENCE [LARGE SCALE GENOMIC DNA]</scope>
    <source>
        <strain evidence="1 2">YX9</strain>
    </source>
</reference>
<dbReference type="AlphaFoldDB" id="A0A369I845"/>
<dbReference type="EMBL" id="QPIW01000028">
    <property type="protein sequence ID" value="RDB03324.1"/>
    <property type="molecule type" value="Genomic_DNA"/>
</dbReference>
<name>A0A369I845_9BACT</name>
<protein>
    <submittedName>
        <fullName evidence="1">Uncharacterized protein</fullName>
    </submittedName>
</protein>
<evidence type="ECO:0000313" key="2">
    <source>
        <dbReference type="Proteomes" id="UP000253141"/>
    </source>
</evidence>
<dbReference type="Proteomes" id="UP000253141">
    <property type="component" value="Unassembled WGS sequence"/>
</dbReference>
<evidence type="ECO:0000313" key="1">
    <source>
        <dbReference type="EMBL" id="RDB03324.1"/>
    </source>
</evidence>
<proteinExistence type="predicted"/>
<accession>A0A369I845</accession>
<comment type="caution">
    <text evidence="1">The sequence shown here is derived from an EMBL/GenBank/DDBJ whole genome shotgun (WGS) entry which is preliminary data.</text>
</comment>
<gene>
    <name evidence="1" type="ORF">DVG78_24435</name>
</gene>
<keyword evidence="2" id="KW-1185">Reference proteome</keyword>
<sequence length="59" mass="6967">MQLKKTFHFKPKPRSFWAGFFVAHFSTQKNQKLISVYPSIKDENPVFYKPFLGTVRCLS</sequence>
<organism evidence="1 2">
    <name type="scientific">Runella aurantiaca</name>
    <dbReference type="NCBI Taxonomy" id="2282308"/>
    <lineage>
        <taxon>Bacteria</taxon>
        <taxon>Pseudomonadati</taxon>
        <taxon>Bacteroidota</taxon>
        <taxon>Cytophagia</taxon>
        <taxon>Cytophagales</taxon>
        <taxon>Spirosomataceae</taxon>
        <taxon>Runella</taxon>
    </lineage>
</organism>